<keyword evidence="3" id="KW-1185">Reference proteome</keyword>
<keyword evidence="1" id="KW-0812">Transmembrane</keyword>
<feature type="transmembrane region" description="Helical" evidence="1">
    <location>
        <begin position="6"/>
        <end position="26"/>
    </location>
</feature>
<dbReference type="EMBL" id="BPQH01000395">
    <property type="protein sequence ID" value="GJD54122.1"/>
    <property type="molecule type" value="Genomic_DNA"/>
</dbReference>
<protein>
    <submittedName>
        <fullName evidence="2">Uncharacterized protein</fullName>
    </submittedName>
</protein>
<name>A0ABQ4R9N6_9HYPH</name>
<proteinExistence type="predicted"/>
<reference evidence="2" key="1">
    <citation type="journal article" date="2021" name="Front. Microbiol.">
        <title>Comprehensive Comparative Genomics and Phenotyping of Methylobacterium Species.</title>
        <authorList>
            <person name="Alessa O."/>
            <person name="Ogura Y."/>
            <person name="Fujitani Y."/>
            <person name="Takami H."/>
            <person name="Hayashi T."/>
            <person name="Sahin N."/>
            <person name="Tani A."/>
        </authorList>
    </citation>
    <scope>NUCLEOTIDE SEQUENCE</scope>
    <source>
        <strain evidence="2">KCTC 52305</strain>
    </source>
</reference>
<accession>A0ABQ4R9N6</accession>
<organism evidence="2 3">
    <name type="scientific">Methylobacterium crusticola</name>
    <dbReference type="NCBI Taxonomy" id="1697972"/>
    <lineage>
        <taxon>Bacteria</taxon>
        <taxon>Pseudomonadati</taxon>
        <taxon>Pseudomonadota</taxon>
        <taxon>Alphaproteobacteria</taxon>
        <taxon>Hyphomicrobiales</taxon>
        <taxon>Methylobacteriaceae</taxon>
        <taxon>Methylobacterium</taxon>
    </lineage>
</organism>
<evidence type="ECO:0000313" key="3">
    <source>
        <dbReference type="Proteomes" id="UP001055167"/>
    </source>
</evidence>
<reference evidence="2" key="2">
    <citation type="submission" date="2021-08" db="EMBL/GenBank/DDBJ databases">
        <authorList>
            <person name="Tani A."/>
            <person name="Ola A."/>
            <person name="Ogura Y."/>
            <person name="Katsura K."/>
            <person name="Hayashi T."/>
        </authorList>
    </citation>
    <scope>NUCLEOTIDE SEQUENCE</scope>
    <source>
        <strain evidence="2">KCTC 52305</strain>
    </source>
</reference>
<comment type="caution">
    <text evidence="2">The sequence shown here is derived from an EMBL/GenBank/DDBJ whole genome shotgun (WGS) entry which is preliminary data.</text>
</comment>
<sequence>MYDALFWSLDVAMPSLCWFSALLPAMQVNKDRIPDMAGSYWAQATQ</sequence>
<evidence type="ECO:0000313" key="2">
    <source>
        <dbReference type="EMBL" id="GJD54122.1"/>
    </source>
</evidence>
<dbReference type="Proteomes" id="UP001055167">
    <property type="component" value="Unassembled WGS sequence"/>
</dbReference>
<gene>
    <name evidence="2" type="ORF">OPKNFCMD_6907</name>
</gene>
<keyword evidence="1" id="KW-0472">Membrane</keyword>
<evidence type="ECO:0000256" key="1">
    <source>
        <dbReference type="SAM" id="Phobius"/>
    </source>
</evidence>
<keyword evidence="1" id="KW-1133">Transmembrane helix</keyword>